<proteinExistence type="predicted"/>
<evidence type="ECO:0000313" key="1">
    <source>
        <dbReference type="EMBL" id="MBX58573.1"/>
    </source>
</evidence>
<protein>
    <submittedName>
        <fullName evidence="1">Uncharacterized protein</fullName>
    </submittedName>
</protein>
<reference evidence="1" key="1">
    <citation type="submission" date="2018-02" db="EMBL/GenBank/DDBJ databases">
        <title>Rhizophora mucronata_Transcriptome.</title>
        <authorList>
            <person name="Meera S.P."/>
            <person name="Sreeshan A."/>
            <person name="Augustine A."/>
        </authorList>
    </citation>
    <scope>NUCLEOTIDE SEQUENCE</scope>
    <source>
        <tissue evidence="1">Leaf</tissue>
    </source>
</reference>
<dbReference type="AlphaFoldDB" id="A0A2P2PVB1"/>
<organism evidence="1">
    <name type="scientific">Rhizophora mucronata</name>
    <name type="common">Asiatic mangrove</name>
    <dbReference type="NCBI Taxonomy" id="61149"/>
    <lineage>
        <taxon>Eukaryota</taxon>
        <taxon>Viridiplantae</taxon>
        <taxon>Streptophyta</taxon>
        <taxon>Embryophyta</taxon>
        <taxon>Tracheophyta</taxon>
        <taxon>Spermatophyta</taxon>
        <taxon>Magnoliopsida</taxon>
        <taxon>eudicotyledons</taxon>
        <taxon>Gunneridae</taxon>
        <taxon>Pentapetalae</taxon>
        <taxon>rosids</taxon>
        <taxon>fabids</taxon>
        <taxon>Malpighiales</taxon>
        <taxon>Rhizophoraceae</taxon>
        <taxon>Rhizophora</taxon>
    </lineage>
</organism>
<name>A0A2P2PVB1_RHIMU</name>
<dbReference type="EMBL" id="GGEC01078089">
    <property type="protein sequence ID" value="MBX58573.1"/>
    <property type="molecule type" value="Transcribed_RNA"/>
</dbReference>
<accession>A0A2P2PVB1</accession>
<sequence>MGTFMWSTTTTPIGKCTPLEGVQTQQSIAKAIDLLRQTTDSAKR</sequence>